<dbReference type="Proteomes" id="UP001595556">
    <property type="component" value="Unassembled WGS sequence"/>
</dbReference>
<reference evidence="6" key="1">
    <citation type="journal article" date="2019" name="Int. J. Syst. Evol. Microbiol.">
        <title>The Global Catalogue of Microorganisms (GCM) 10K type strain sequencing project: providing services to taxonomists for standard genome sequencing and annotation.</title>
        <authorList>
            <consortium name="The Broad Institute Genomics Platform"/>
            <consortium name="The Broad Institute Genome Sequencing Center for Infectious Disease"/>
            <person name="Wu L."/>
            <person name="Ma J."/>
        </authorList>
    </citation>
    <scope>NUCLEOTIDE SEQUENCE [LARGE SCALE GENOMIC DNA]</scope>
    <source>
        <strain evidence="6">KCTC 52168</strain>
    </source>
</reference>
<protein>
    <recommendedName>
        <fullName evidence="7">Thiopurine S-methyltransferase</fullName>
    </recommendedName>
</protein>
<evidence type="ECO:0000313" key="6">
    <source>
        <dbReference type="Proteomes" id="UP001595556"/>
    </source>
</evidence>
<dbReference type="PANTHER" id="PTHR32183:SF11">
    <property type="entry name" value="THIOL METHYLTRANSFERASE 2-RELATED"/>
    <property type="match status" value="1"/>
</dbReference>
<dbReference type="InterPro" id="IPR029063">
    <property type="entry name" value="SAM-dependent_MTases_sf"/>
</dbReference>
<gene>
    <name evidence="5" type="ORF">ACFOEN_10900</name>
</gene>
<evidence type="ECO:0008006" key="7">
    <source>
        <dbReference type="Google" id="ProtNLM"/>
    </source>
</evidence>
<accession>A0ABV7H9A3</accession>
<organism evidence="5 6">
    <name type="scientific">Piscinibacterium candidicorallinum</name>
    <dbReference type="NCBI Taxonomy" id="1793872"/>
    <lineage>
        <taxon>Bacteria</taxon>
        <taxon>Pseudomonadati</taxon>
        <taxon>Pseudomonadota</taxon>
        <taxon>Betaproteobacteria</taxon>
        <taxon>Burkholderiales</taxon>
        <taxon>Piscinibacterium</taxon>
    </lineage>
</organism>
<dbReference type="PANTHER" id="PTHR32183">
    <property type="match status" value="1"/>
</dbReference>
<dbReference type="Pfam" id="PF05724">
    <property type="entry name" value="TPMT"/>
    <property type="match status" value="1"/>
</dbReference>
<dbReference type="PROSITE" id="PS51585">
    <property type="entry name" value="SAM_MT_TPMT"/>
    <property type="match status" value="1"/>
</dbReference>
<sequence>MSDTPAFSARNAAEPAFWNERFSAGFTPWQLPAMPQRLARWLSERASELAGTKLLVPGAGAGPELPELVASGLRVDAIDYADAAVRAGQARLAPAVAPLLRQADFFDSAAVPGPYRFIYERTFACALPPEQRADWAWRVAQLVEPGGELLGYFYAMADAPERPRGPPFVYDRALLDALLSPYFTLVEEEPSPDALPVFGGHERWMRWLRQPRAAIAR</sequence>
<evidence type="ECO:0000256" key="1">
    <source>
        <dbReference type="ARBA" id="ARBA00022553"/>
    </source>
</evidence>
<keyword evidence="4" id="KW-0949">S-adenosyl-L-methionine</keyword>
<evidence type="ECO:0000256" key="2">
    <source>
        <dbReference type="ARBA" id="ARBA00022603"/>
    </source>
</evidence>
<keyword evidence="3" id="KW-0808">Transferase</keyword>
<dbReference type="SUPFAM" id="SSF53335">
    <property type="entry name" value="S-adenosyl-L-methionine-dependent methyltransferases"/>
    <property type="match status" value="1"/>
</dbReference>
<evidence type="ECO:0000256" key="4">
    <source>
        <dbReference type="ARBA" id="ARBA00022691"/>
    </source>
</evidence>
<comment type="caution">
    <text evidence="5">The sequence shown here is derived from an EMBL/GenBank/DDBJ whole genome shotgun (WGS) entry which is preliminary data.</text>
</comment>
<evidence type="ECO:0000256" key="3">
    <source>
        <dbReference type="ARBA" id="ARBA00022679"/>
    </source>
</evidence>
<dbReference type="EMBL" id="JBHRTI010000004">
    <property type="protein sequence ID" value="MFC3148151.1"/>
    <property type="molecule type" value="Genomic_DNA"/>
</dbReference>
<dbReference type="RefSeq" id="WP_377303819.1">
    <property type="nucleotide sequence ID" value="NZ_CP180191.1"/>
</dbReference>
<keyword evidence="6" id="KW-1185">Reference proteome</keyword>
<dbReference type="Gene3D" id="3.40.50.150">
    <property type="entry name" value="Vaccinia Virus protein VP39"/>
    <property type="match status" value="1"/>
</dbReference>
<keyword evidence="2" id="KW-0489">Methyltransferase</keyword>
<dbReference type="InterPro" id="IPR008854">
    <property type="entry name" value="TPMT"/>
</dbReference>
<proteinExistence type="predicted"/>
<name>A0ABV7H9A3_9BURK</name>
<evidence type="ECO:0000313" key="5">
    <source>
        <dbReference type="EMBL" id="MFC3148151.1"/>
    </source>
</evidence>
<keyword evidence="1" id="KW-0597">Phosphoprotein</keyword>